<dbReference type="RefSeq" id="WP_098004424.1">
    <property type="nucleotide sequence ID" value="NZ_AP022563.1"/>
</dbReference>
<dbReference type="EMBL" id="AP022563">
    <property type="protein sequence ID" value="BBX17470.1"/>
    <property type="molecule type" value="Genomic_DNA"/>
</dbReference>
<organism evidence="1 2">
    <name type="scientific">Mycolicibacterium duvalii</name>
    <dbReference type="NCBI Taxonomy" id="39688"/>
    <lineage>
        <taxon>Bacteria</taxon>
        <taxon>Bacillati</taxon>
        <taxon>Actinomycetota</taxon>
        <taxon>Actinomycetes</taxon>
        <taxon>Mycobacteriales</taxon>
        <taxon>Mycobacteriaceae</taxon>
        <taxon>Mycolicibacterium</taxon>
    </lineage>
</organism>
<dbReference type="InterPro" id="IPR052336">
    <property type="entry name" value="MlaD_Phospholipid_Transporter"/>
</dbReference>
<dbReference type="KEGG" id="mdu:MDUV_23300"/>
<dbReference type="Proteomes" id="UP000467006">
    <property type="component" value="Chromosome"/>
</dbReference>
<dbReference type="InterPro" id="IPR024516">
    <property type="entry name" value="Mce_C"/>
</dbReference>
<dbReference type="AlphaFoldDB" id="A0A7I7K009"/>
<dbReference type="GO" id="GO:0005576">
    <property type="term" value="C:extracellular region"/>
    <property type="evidence" value="ECO:0007669"/>
    <property type="project" value="TreeGrafter"/>
</dbReference>
<sequence>MSPTLLTRWTAAALGALLIGSVGFVTVARLFPATTITAVFANANAIYPGDDVRIAGVQVGSIASIRADGTQAVFTLEIDHGVRVAADAKAVVVAQNLVSARYVQLTAGGSTGPALGPGAVIPRERTAVPVEWDEVKEQLDRLAADLGPAGDSTTGSVGRFIDSAADAMDGNGHTLRAAIAQLAGISRVIADGSGDITEIITNLQTFVAVLRDSNAQIVQFQERLATLTSVLDGSRSDLDSALTNLAEAVGEVQHFVAGTRDHAGEQVARLVNVTQNLVDHRADLEQVLHVAPSAMANAYNMMDPRTGGASGVFVLNNMADPTAFFCGMLGALANVTAPESAKLCAQYLGPGLDTVNFNYLPFPVNPLLTPVPSESKLIYSEPDLRPGGPGTRSEPAAIAPQDSAYQAAPPTLPQMLLPAERPAP</sequence>
<protein>
    <submittedName>
        <fullName evidence="1">Mammalian cell entry protein</fullName>
    </submittedName>
</protein>
<dbReference type="PANTHER" id="PTHR33371:SF4">
    <property type="entry name" value="INTERMEMBRANE PHOSPHOLIPID TRANSPORT SYSTEM BINDING PROTEIN MLAD"/>
    <property type="match status" value="1"/>
</dbReference>
<name>A0A7I7K009_9MYCO</name>
<gene>
    <name evidence="1" type="ORF">MDUV_23300</name>
</gene>
<dbReference type="InterPro" id="IPR003399">
    <property type="entry name" value="Mce/MlaD"/>
</dbReference>
<dbReference type="Pfam" id="PF11887">
    <property type="entry name" value="Mce4_CUP1"/>
    <property type="match status" value="1"/>
</dbReference>
<dbReference type="InterPro" id="IPR005693">
    <property type="entry name" value="Mce"/>
</dbReference>
<reference evidence="1 2" key="1">
    <citation type="journal article" date="2019" name="Emerg. Microbes Infect.">
        <title>Comprehensive subspecies identification of 175 nontuberculous mycobacteria species based on 7547 genomic profiles.</title>
        <authorList>
            <person name="Matsumoto Y."/>
            <person name="Kinjo T."/>
            <person name="Motooka D."/>
            <person name="Nabeya D."/>
            <person name="Jung N."/>
            <person name="Uechi K."/>
            <person name="Horii T."/>
            <person name="Iida T."/>
            <person name="Fujita J."/>
            <person name="Nakamura S."/>
        </authorList>
    </citation>
    <scope>NUCLEOTIDE SEQUENCE [LARGE SCALE GENOMIC DNA]</scope>
    <source>
        <strain evidence="1 2">JCM 6396</strain>
    </source>
</reference>
<evidence type="ECO:0000313" key="2">
    <source>
        <dbReference type="Proteomes" id="UP000467006"/>
    </source>
</evidence>
<dbReference type="PANTHER" id="PTHR33371">
    <property type="entry name" value="INTERMEMBRANE PHOSPHOLIPID TRANSPORT SYSTEM BINDING PROTEIN MLAD-RELATED"/>
    <property type="match status" value="1"/>
</dbReference>
<keyword evidence="2" id="KW-1185">Reference proteome</keyword>
<dbReference type="NCBIfam" id="TIGR00996">
    <property type="entry name" value="Mtu_fam_mce"/>
    <property type="match status" value="1"/>
</dbReference>
<proteinExistence type="predicted"/>
<evidence type="ECO:0000313" key="1">
    <source>
        <dbReference type="EMBL" id="BBX17470.1"/>
    </source>
</evidence>
<accession>A0A7I7K009</accession>
<dbReference type="Pfam" id="PF02470">
    <property type="entry name" value="MlaD"/>
    <property type="match status" value="1"/>
</dbReference>
<dbReference type="OrthoDB" id="4516955at2"/>